<keyword evidence="2" id="KW-1003">Cell membrane</keyword>
<evidence type="ECO:0000256" key="3">
    <source>
        <dbReference type="ARBA" id="ARBA00022692"/>
    </source>
</evidence>
<keyword evidence="5 6" id="KW-0472">Membrane</keyword>
<dbReference type="PANTHER" id="PTHR30619:SF1">
    <property type="entry name" value="RECOMBINATION PROTEIN 2"/>
    <property type="match status" value="1"/>
</dbReference>
<evidence type="ECO:0000259" key="8">
    <source>
        <dbReference type="Pfam" id="PF13567"/>
    </source>
</evidence>
<keyword evidence="4 6" id="KW-1133">Transmembrane helix</keyword>
<gene>
    <name evidence="9" type="ORF">HMPREF9304_02395</name>
</gene>
<name>A0A098YSZ0_9BACT</name>
<feature type="transmembrane region" description="Helical" evidence="6">
    <location>
        <begin position="35"/>
        <end position="53"/>
    </location>
</feature>
<dbReference type="Pfam" id="PF03772">
    <property type="entry name" value="Competence"/>
    <property type="match status" value="1"/>
</dbReference>
<evidence type="ECO:0000256" key="5">
    <source>
        <dbReference type="ARBA" id="ARBA00023136"/>
    </source>
</evidence>
<feature type="transmembrane region" description="Helical" evidence="6">
    <location>
        <begin position="259"/>
        <end position="279"/>
    </location>
</feature>
<comment type="caution">
    <text evidence="9">The sequence shown here is derived from an EMBL/GenBank/DDBJ whole genome shotgun (WGS) entry which is preliminary data.</text>
</comment>
<feature type="transmembrane region" description="Helical" evidence="6">
    <location>
        <begin position="286"/>
        <end position="307"/>
    </location>
</feature>
<dbReference type="RefSeq" id="WP_036926169.1">
    <property type="nucleotide sequence ID" value="NZ_JRPQ01000054.1"/>
</dbReference>
<evidence type="ECO:0000259" key="7">
    <source>
        <dbReference type="Pfam" id="PF03772"/>
    </source>
</evidence>
<dbReference type="Pfam" id="PF13567">
    <property type="entry name" value="DUF4131"/>
    <property type="match status" value="1"/>
</dbReference>
<proteinExistence type="predicted"/>
<dbReference type="InterPro" id="IPR052159">
    <property type="entry name" value="Competence_DNA_uptake"/>
</dbReference>
<accession>A0A098YSZ0</accession>
<feature type="domain" description="ComEC/Rec2-related protein" evidence="7">
    <location>
        <begin position="235"/>
        <end position="497"/>
    </location>
</feature>
<evidence type="ECO:0000313" key="10">
    <source>
        <dbReference type="Proteomes" id="UP000029723"/>
    </source>
</evidence>
<feature type="transmembrane region" description="Helical" evidence="6">
    <location>
        <begin position="421"/>
        <end position="443"/>
    </location>
</feature>
<dbReference type="GO" id="GO:0005886">
    <property type="term" value="C:plasma membrane"/>
    <property type="evidence" value="ECO:0007669"/>
    <property type="project" value="UniProtKB-SubCell"/>
</dbReference>
<feature type="transmembrane region" description="Helical" evidence="6">
    <location>
        <begin position="60"/>
        <end position="79"/>
    </location>
</feature>
<dbReference type="InterPro" id="IPR025405">
    <property type="entry name" value="DUF4131"/>
</dbReference>
<feature type="transmembrane region" description="Helical" evidence="6">
    <location>
        <begin position="479"/>
        <end position="503"/>
    </location>
</feature>
<dbReference type="AlphaFoldDB" id="A0A098YSZ0"/>
<dbReference type="EMBL" id="JRPQ01000054">
    <property type="protein sequence ID" value="KGI22810.1"/>
    <property type="molecule type" value="Genomic_DNA"/>
</dbReference>
<evidence type="ECO:0000256" key="1">
    <source>
        <dbReference type="ARBA" id="ARBA00004651"/>
    </source>
</evidence>
<feature type="transmembrane region" description="Helical" evidence="6">
    <location>
        <begin position="354"/>
        <end position="373"/>
    </location>
</feature>
<keyword evidence="3 6" id="KW-0812">Transmembrane</keyword>
<reference evidence="9 10" key="1">
    <citation type="submission" date="2014-07" db="EMBL/GenBank/DDBJ databases">
        <authorList>
            <person name="McCorrison J."/>
            <person name="Sanka R."/>
            <person name="Torralba M."/>
            <person name="Gillis M."/>
            <person name="Haft D.H."/>
            <person name="Methe B."/>
            <person name="Sutton G."/>
            <person name="Nelson K.E."/>
        </authorList>
    </citation>
    <scope>NUCLEOTIDE SEQUENCE [LARGE SCALE GENOMIC DNA]</scope>
    <source>
        <strain evidence="9 10">S9-PR14</strain>
    </source>
</reference>
<evidence type="ECO:0000256" key="2">
    <source>
        <dbReference type="ARBA" id="ARBA00022475"/>
    </source>
</evidence>
<dbReference type="InterPro" id="IPR004477">
    <property type="entry name" value="ComEC_N"/>
</dbReference>
<dbReference type="PANTHER" id="PTHR30619">
    <property type="entry name" value="DNA INTERNALIZATION/COMPETENCE PROTEIN COMEC/REC2"/>
    <property type="match status" value="1"/>
</dbReference>
<evidence type="ECO:0000256" key="6">
    <source>
        <dbReference type="SAM" id="Phobius"/>
    </source>
</evidence>
<feature type="domain" description="DUF4131" evidence="8">
    <location>
        <begin position="35"/>
        <end position="183"/>
    </location>
</feature>
<dbReference type="Proteomes" id="UP000029723">
    <property type="component" value="Unassembled WGS sequence"/>
</dbReference>
<feature type="transmembrane region" description="Helical" evidence="6">
    <location>
        <begin position="12"/>
        <end position="29"/>
    </location>
</feature>
<protein>
    <submittedName>
        <fullName evidence="9">Competence protein ComEC</fullName>
    </submittedName>
</protein>
<evidence type="ECO:0000256" key="4">
    <source>
        <dbReference type="ARBA" id="ARBA00022989"/>
    </source>
</evidence>
<dbReference type="NCBIfam" id="TIGR00360">
    <property type="entry name" value="ComEC_N-term"/>
    <property type="match status" value="1"/>
</dbReference>
<sequence length="513" mass="57995">MKSADWLQLHPLLKIVLAFIIGLVIAHTFNFGTFAPWWLWLGITTVALLVALLCRSHARWQGVCIFGAFIFWGMSLYTLQDCRSASSLPAGEQVAQGVIMSPLISKGKVVQCDVLLTKGLLSGKKVKASILKDTLQRRYQQLGIGSGIVFRAVFHRFENLKSESHFDYPQWMFLHGYRAQTFIYFTDWQTCAVDFHDLPRVERLRLFAQQVRSRLLQILERQGLHDQDYAVIAAMTLGDKSSLSKSTKELYSITGTSHLLALSGLHLSILFGLLSVVFGRRHLLNVVIAILTIWAYIFLTGMSSSLLRSGLMLTLYSLVSLLNRHRMSLNALSFAAIVMLMIQPMLLWDVSFQLSFMAVLAILILYHPIYHLLPLHWLQCFSFIRLLWGMMTVSVAAQIGTAPLVAYYFGRFSCYFLFTNLIAVPLTTFILYTACLVFMLSFWTSAQNIVAQVMAWTAQCLNRQLSAIASWTGASVENIHLTAIQVLAIYLLIGCGIGFLFYLSKSYRQSKIY</sequence>
<comment type="subcellular location">
    <subcellularLocation>
        <location evidence="1">Cell membrane</location>
        <topology evidence="1">Multi-pass membrane protein</topology>
    </subcellularLocation>
</comment>
<organism evidence="9 10">
    <name type="scientific">Hoylesella timonensis S9-PR14</name>
    <dbReference type="NCBI Taxonomy" id="1401062"/>
    <lineage>
        <taxon>Bacteria</taxon>
        <taxon>Pseudomonadati</taxon>
        <taxon>Bacteroidota</taxon>
        <taxon>Bacteroidia</taxon>
        <taxon>Bacteroidales</taxon>
        <taxon>Prevotellaceae</taxon>
        <taxon>Hoylesella</taxon>
    </lineage>
</organism>
<feature type="transmembrane region" description="Helical" evidence="6">
    <location>
        <begin position="327"/>
        <end position="347"/>
    </location>
</feature>
<evidence type="ECO:0000313" key="9">
    <source>
        <dbReference type="EMBL" id="KGI22810.1"/>
    </source>
</evidence>
<feature type="transmembrane region" description="Helical" evidence="6">
    <location>
        <begin position="385"/>
        <end position="409"/>
    </location>
</feature>
<dbReference type="OrthoDB" id="9761531at2"/>